<name>A0A1V8S883_9PEZI</name>
<dbReference type="InParanoid" id="A0A1V8S883"/>
<feature type="compositionally biased region" description="Basic residues" evidence="1">
    <location>
        <begin position="444"/>
        <end position="455"/>
    </location>
</feature>
<dbReference type="EMBL" id="NAJO01000100">
    <property type="protein sequence ID" value="OQN95385.1"/>
    <property type="molecule type" value="Genomic_DNA"/>
</dbReference>
<evidence type="ECO:0000313" key="4">
    <source>
        <dbReference type="Proteomes" id="UP000192596"/>
    </source>
</evidence>
<dbReference type="InterPro" id="IPR004875">
    <property type="entry name" value="DDE_SF_endonuclease_dom"/>
</dbReference>
<gene>
    <name evidence="3" type="ORF">B0A48_18633</name>
</gene>
<dbReference type="STRING" id="1507870.A0A1V8S883"/>
<proteinExistence type="predicted"/>
<feature type="compositionally biased region" description="Basic residues" evidence="1">
    <location>
        <begin position="476"/>
        <end position="490"/>
    </location>
</feature>
<dbReference type="Pfam" id="PF03184">
    <property type="entry name" value="DDE_1"/>
    <property type="match status" value="1"/>
</dbReference>
<dbReference type="Proteomes" id="UP000192596">
    <property type="component" value="Unassembled WGS sequence"/>
</dbReference>
<protein>
    <recommendedName>
        <fullName evidence="2">DDE-1 domain-containing protein</fullName>
    </recommendedName>
</protein>
<keyword evidence="4" id="KW-1185">Reference proteome</keyword>
<dbReference type="InterPro" id="IPR050863">
    <property type="entry name" value="CenT-Element_Derived"/>
</dbReference>
<evidence type="ECO:0000259" key="2">
    <source>
        <dbReference type="Pfam" id="PF03184"/>
    </source>
</evidence>
<reference evidence="4" key="1">
    <citation type="submission" date="2017-03" db="EMBL/GenBank/DDBJ databases">
        <title>Genomes of endolithic fungi from Antarctica.</title>
        <authorList>
            <person name="Coleine C."/>
            <person name="Masonjones S."/>
            <person name="Stajich J.E."/>
        </authorList>
    </citation>
    <scope>NUCLEOTIDE SEQUENCE [LARGE SCALE GENOMIC DNA]</scope>
    <source>
        <strain evidence="4">CCFEE 5527</strain>
    </source>
</reference>
<feature type="region of interest" description="Disordered" evidence="1">
    <location>
        <begin position="370"/>
        <end position="490"/>
    </location>
</feature>
<dbReference type="GO" id="GO:0005634">
    <property type="term" value="C:nucleus"/>
    <property type="evidence" value="ECO:0007669"/>
    <property type="project" value="TreeGrafter"/>
</dbReference>
<dbReference type="PANTHER" id="PTHR19303:SF74">
    <property type="entry name" value="POGO TRANSPOSABLE ELEMENT WITH KRAB DOMAIN"/>
    <property type="match status" value="1"/>
</dbReference>
<organism evidence="3 4">
    <name type="scientific">Cryoendolithus antarcticus</name>
    <dbReference type="NCBI Taxonomy" id="1507870"/>
    <lineage>
        <taxon>Eukaryota</taxon>
        <taxon>Fungi</taxon>
        <taxon>Dikarya</taxon>
        <taxon>Ascomycota</taxon>
        <taxon>Pezizomycotina</taxon>
        <taxon>Dothideomycetes</taxon>
        <taxon>Dothideomycetidae</taxon>
        <taxon>Cladosporiales</taxon>
        <taxon>Cladosporiaceae</taxon>
        <taxon>Cryoendolithus</taxon>
    </lineage>
</organism>
<evidence type="ECO:0000256" key="1">
    <source>
        <dbReference type="SAM" id="MobiDB-lite"/>
    </source>
</evidence>
<feature type="compositionally biased region" description="Basic and acidic residues" evidence="1">
    <location>
        <begin position="370"/>
        <end position="404"/>
    </location>
</feature>
<dbReference type="PANTHER" id="PTHR19303">
    <property type="entry name" value="TRANSPOSON"/>
    <property type="match status" value="1"/>
</dbReference>
<dbReference type="GO" id="GO:0003677">
    <property type="term" value="F:DNA binding"/>
    <property type="evidence" value="ECO:0007669"/>
    <property type="project" value="TreeGrafter"/>
</dbReference>
<evidence type="ECO:0000313" key="3">
    <source>
        <dbReference type="EMBL" id="OQN95385.1"/>
    </source>
</evidence>
<dbReference type="OrthoDB" id="4357141at2759"/>
<feature type="compositionally biased region" description="Basic and acidic residues" evidence="1">
    <location>
        <begin position="416"/>
        <end position="425"/>
    </location>
</feature>
<accession>A0A1V8S883</accession>
<dbReference type="AlphaFoldDB" id="A0A1V8S883"/>
<comment type="caution">
    <text evidence="3">The sequence shown here is derived from an EMBL/GenBank/DDBJ whole genome shotgun (WGS) entry which is preliminary data.</text>
</comment>
<sequence length="490" mass="56468">MAPVYDAVATLRKNWSAKFRRRHHATLDTRYLNTLDLEKHKAESKASFQQYFDILQQKIQAYDIQPYNTYNMDEKGFLIGHLQKVQRIFPKAMMKQQKLLGTGQDGNREWITVLATVCADGTSLPSALVYKATSGDLQDIWLQDYDTIEHQCWFASSPNGWTSNELGLSWLQSLFHTQTVTKARRNWRLLTLDGHGSHCTIEFLDCQELDHHTRISQGLTRLTKRDFFSNFFRAYQRAFTEANIKSAWLKTGLEPFNPDEMLQIFKNDTEALPVTTPSGSRSSSCLDSPTAIEGCEQTKQRMPCLATELTHAREREQGYLEVIQQQKRRKKHGRPFTEELRAQEGLGVLFFSPSKIERAKELQAAKEKAKEVEAQSKMDRAQDRATQKAQKEVEAQQRREDRIARAGSRKATAALKKAERQRQQEAKQIAKRAITDSEATNSRPFKRPKTQKRPQRAMVAETQPTLQQAVEEAKTRSGRAIRKQRHRKEI</sequence>
<feature type="domain" description="DDE-1" evidence="2">
    <location>
        <begin position="108"/>
        <end position="207"/>
    </location>
</feature>